<keyword evidence="3" id="KW-0961">Cell wall biogenesis/degradation</keyword>
<evidence type="ECO:0000313" key="7">
    <source>
        <dbReference type="Proteomes" id="UP000032408"/>
    </source>
</evidence>
<dbReference type="Gene3D" id="3.40.630.10">
    <property type="entry name" value="Zn peptidases"/>
    <property type="match status" value="1"/>
</dbReference>
<dbReference type="AlphaFoldDB" id="A0A0D5C214"/>
<keyword evidence="7" id="KW-1185">Reference proteome</keyword>
<dbReference type="Gene3D" id="3.30.470.20">
    <property type="entry name" value="ATP-grasp fold, B domain"/>
    <property type="match status" value="1"/>
</dbReference>
<keyword evidence="4" id="KW-0547">Nucleotide-binding</keyword>
<evidence type="ECO:0000313" key="6">
    <source>
        <dbReference type="EMBL" id="AJW70824.1"/>
    </source>
</evidence>
<feature type="domain" description="ATP-grasp" evidence="5">
    <location>
        <begin position="122"/>
        <end position="321"/>
    </location>
</feature>
<protein>
    <submittedName>
        <fullName evidence="6">D-alanine--D-alanine ligase</fullName>
    </submittedName>
</protein>
<dbReference type="InterPro" id="IPR011095">
    <property type="entry name" value="Dala_Dala_lig_C"/>
</dbReference>
<dbReference type="GO" id="GO:0008716">
    <property type="term" value="F:D-alanine-D-alanine ligase activity"/>
    <property type="evidence" value="ECO:0007669"/>
    <property type="project" value="InterPro"/>
</dbReference>
<dbReference type="HOGENOM" id="CLU_386694_0_0_2"/>
<reference evidence="7" key="1">
    <citation type="submission" date="2015-03" db="EMBL/GenBank/DDBJ databases">
        <title>Characterization of two novel Thaumarchaeota isolated from the Northern Adriatic Sea.</title>
        <authorList>
            <person name="Bayer B."/>
            <person name="Vojvoda J."/>
            <person name="Offre P."/>
            <person name="Srivastava A."/>
            <person name="Elisabeth N."/>
            <person name="Garcia J.A.L."/>
            <person name="Schleper C."/>
            <person name="Herndl G.J."/>
        </authorList>
    </citation>
    <scope>NUCLEOTIDE SEQUENCE [LARGE SCALE GENOMIC DNA]</scope>
    <source>
        <strain evidence="7">NF5</strain>
    </source>
</reference>
<dbReference type="KEGG" id="nin:NADRNF5_1135"/>
<dbReference type="PROSITE" id="PS50975">
    <property type="entry name" value="ATP_GRASP"/>
    <property type="match status" value="1"/>
</dbReference>
<dbReference type="Proteomes" id="UP000032408">
    <property type="component" value="Chromosome"/>
</dbReference>
<dbReference type="GO" id="GO:0005524">
    <property type="term" value="F:ATP binding"/>
    <property type="evidence" value="ECO:0007669"/>
    <property type="project" value="UniProtKB-UniRule"/>
</dbReference>
<dbReference type="InterPro" id="IPR002933">
    <property type="entry name" value="Peptidase_M20"/>
</dbReference>
<evidence type="ECO:0000256" key="1">
    <source>
        <dbReference type="ARBA" id="ARBA00010871"/>
    </source>
</evidence>
<evidence type="ECO:0000256" key="2">
    <source>
        <dbReference type="ARBA" id="ARBA00022598"/>
    </source>
</evidence>
<dbReference type="GeneID" id="24820340"/>
<keyword evidence="4" id="KW-0067">ATP-binding</keyword>
<dbReference type="EMBL" id="CP011070">
    <property type="protein sequence ID" value="AJW70824.1"/>
    <property type="molecule type" value="Genomic_DNA"/>
</dbReference>
<comment type="similarity">
    <text evidence="1">Belongs to the D-alanine--D-alanine ligase family.</text>
</comment>
<dbReference type="SUPFAM" id="SSF52440">
    <property type="entry name" value="PreATP-grasp domain"/>
    <property type="match status" value="1"/>
</dbReference>
<reference evidence="6 7" key="2">
    <citation type="journal article" date="2016" name="ISME J.">
        <title>Physiological and genomic characterization of two novel marine thaumarchaeal strains indicates niche differentiation.</title>
        <authorList>
            <person name="Bayer B."/>
            <person name="Vojvoda J."/>
            <person name="Offre P."/>
            <person name="Alves R.J."/>
            <person name="Elisabeth N.H."/>
            <person name="Garcia J.A."/>
            <person name="Volland J.M."/>
            <person name="Srivastava A."/>
            <person name="Schleper C."/>
            <person name="Herndl G.J."/>
        </authorList>
    </citation>
    <scope>NUCLEOTIDE SEQUENCE [LARGE SCALE GENOMIC DNA]</scope>
    <source>
        <strain evidence="6 7">NF5</strain>
    </source>
</reference>
<dbReference type="OrthoDB" id="1018at2157"/>
<dbReference type="InterPro" id="IPR016185">
    <property type="entry name" value="PreATP-grasp_dom_sf"/>
</dbReference>
<dbReference type="InterPro" id="IPR013815">
    <property type="entry name" value="ATP_grasp_subdomain_1"/>
</dbReference>
<evidence type="ECO:0000256" key="4">
    <source>
        <dbReference type="PROSITE-ProRule" id="PRU00409"/>
    </source>
</evidence>
<dbReference type="Pfam" id="PF07478">
    <property type="entry name" value="Dala_Dala_lig_C"/>
    <property type="match status" value="1"/>
</dbReference>
<dbReference type="GO" id="GO:0071555">
    <property type="term" value="P:cell wall organization"/>
    <property type="evidence" value="ECO:0007669"/>
    <property type="project" value="UniProtKB-KW"/>
</dbReference>
<dbReference type="InterPro" id="IPR011761">
    <property type="entry name" value="ATP-grasp"/>
</dbReference>
<evidence type="ECO:0000259" key="5">
    <source>
        <dbReference type="PROSITE" id="PS50975"/>
    </source>
</evidence>
<dbReference type="STRING" id="1580092.NADRNF5_1135"/>
<dbReference type="SUPFAM" id="SSF53187">
    <property type="entry name" value="Zn-dependent exopeptidases"/>
    <property type="match status" value="1"/>
</dbReference>
<proteinExistence type="inferred from homology"/>
<dbReference type="GO" id="GO:0046872">
    <property type="term" value="F:metal ion binding"/>
    <property type="evidence" value="ECO:0007669"/>
    <property type="project" value="InterPro"/>
</dbReference>
<dbReference type="Gene3D" id="3.30.1490.20">
    <property type="entry name" value="ATP-grasp fold, A domain"/>
    <property type="match status" value="1"/>
</dbReference>
<evidence type="ECO:0000256" key="3">
    <source>
        <dbReference type="ARBA" id="ARBA00023316"/>
    </source>
</evidence>
<dbReference type="SUPFAM" id="SSF56059">
    <property type="entry name" value="Glutathione synthetase ATP-binding domain-like"/>
    <property type="match status" value="1"/>
</dbReference>
<dbReference type="PANTHER" id="PTHR23132">
    <property type="entry name" value="D-ALANINE--D-ALANINE LIGASE"/>
    <property type="match status" value="1"/>
</dbReference>
<organism evidence="6 7">
    <name type="scientific">Nitrosopumilus adriaticus</name>
    <dbReference type="NCBI Taxonomy" id="1580092"/>
    <lineage>
        <taxon>Archaea</taxon>
        <taxon>Nitrososphaerota</taxon>
        <taxon>Nitrososphaeria</taxon>
        <taxon>Nitrosopumilales</taxon>
        <taxon>Nitrosopumilaceae</taxon>
        <taxon>Nitrosopumilus</taxon>
    </lineage>
</organism>
<sequence>MKVALIYNENEIDPNDVINVFGMTTKEHYSKKAVEKVAQALEKGGHTVKVVEGDIHLADELREFMPKVVAGDTPGMVFNMAYGIQGQNRYTHVPAMMEMLGIPYIGSGPAGHAIVQDKVMTKIVLQKNNIPTPGFWVFRTPDDKHDDLIFPVIVKPKLESTSMGMEVVDNWDDLRAAVKVQIEKFQQDILVEQFISGREFAVGVLGNFPNVDILPIVEINLDNPDQIQTISDKKKKGGVDKTCPAKLSKEKTEEMRQMCINAFSSLGLNDYSRVDFRMDKDENLYILELNSMASLGQGGSLFYAAKTAGYTYESLINKILDVAVIRYFGSSVPHHETETDLTQPLRVVSRTYLRGHLQSLKESLRDFVNLNTHVYNLEHVNQLGGLLSKRLKHLGFEEQIHRELDVGDFHYFTNHSESQNDVLIISHLDTHYGPDDLISYYENNDQIIGSGIAESKGGLVVMLGALHALRFAKKLRKIKCAVLLTTDDSLGGRYSKRLVNEYSKKSKYVIGLKSGSKDGGIITTCYGRSDYQIRFTATSSQSESDIHGIIPVLAKKLHALEKLSKNEEDYKLRTTSVIAKGSHGHTPNYATLSLTCSYQTAKLGEILDTKIQTIMKKREEGSKKLDVAINKIQTRPPVLEEPSDTKFYEMVEDLAKKHDVKIKKHCQIVSSDISNVPSELPALDGFGPLGHNYRSPKEYILHDSILERAALLASVLYKCSEK</sequence>
<dbReference type="Pfam" id="PF01546">
    <property type="entry name" value="Peptidase_M20"/>
    <property type="match status" value="1"/>
</dbReference>
<dbReference type="GO" id="GO:0016787">
    <property type="term" value="F:hydrolase activity"/>
    <property type="evidence" value="ECO:0007669"/>
    <property type="project" value="InterPro"/>
</dbReference>
<name>A0A0D5C214_9ARCH</name>
<dbReference type="RefSeq" id="WP_048116120.1">
    <property type="nucleotide sequence ID" value="NZ_CP011070.1"/>
</dbReference>
<accession>A0A0D5C214</accession>
<gene>
    <name evidence="6" type="ORF">NADRNF5_1135</name>
</gene>
<dbReference type="PANTHER" id="PTHR23132:SF23">
    <property type="entry name" value="D-ALANINE--D-ALANINE LIGASE B"/>
    <property type="match status" value="1"/>
</dbReference>
<dbReference type="Gene3D" id="3.30.70.360">
    <property type="match status" value="1"/>
</dbReference>
<keyword evidence="2 6" id="KW-0436">Ligase</keyword>
<dbReference type="Gene3D" id="3.40.50.20">
    <property type="match status" value="1"/>
</dbReference>